<feature type="transmembrane region" description="Helical" evidence="6">
    <location>
        <begin position="149"/>
        <end position="170"/>
    </location>
</feature>
<accession>A0A1D9P066</accession>
<dbReference type="Gene3D" id="1.20.1250.20">
    <property type="entry name" value="MFS general substrate transporter like domains"/>
    <property type="match status" value="1"/>
</dbReference>
<comment type="subcellular location">
    <subcellularLocation>
        <location evidence="1">Cell membrane</location>
        <topology evidence="1">Multi-pass membrane protein</topology>
    </subcellularLocation>
</comment>
<name>A0A1D9P066_9FIRM</name>
<keyword evidence="3 6" id="KW-0812">Transmembrane</keyword>
<feature type="transmembrane region" description="Helical" evidence="6">
    <location>
        <begin position="217"/>
        <end position="242"/>
    </location>
</feature>
<sequence length="434" mass="46892">MDKKTGYKEILKNYQYMKLLLAGLINRFGDSIDTIASAWLIYELTSNAMWSAIIFGVNKIPTVFIQPLAGAWIEGKKKKPIMVATDLVRAVCVAFIATGFLMGFLSSWMLVVVSFTISTAEAFRLPAGSAVIPKLLKKEEISYGTSMSTAIYTVVELIGMGIAAGIIALIGTAGAIYVDMVTFILSAGIIATIKIASDERRDINGNLQAYFVTLKQGFTYIAHNKVAMFLVLFAAFLNAILVPLNSLLAPLANEVIGSGAEMISIITVSSTCGMLVGTVIYPVLAKLIRKELFVISGGLCIGIYYLAVILVRPAYSSILFSYVYLTFMSFAMGIFISILSAFLQVVFIELIDEQYFARASSIMNAMGSVATPAMSVVVSLLAAWLPTAMIFIIVGAIDVLVCLYLVLSHTLSNILGCNNEDLGKEVSSYATQVK</sequence>
<keyword evidence="8" id="KW-1185">Reference proteome</keyword>
<feature type="transmembrane region" description="Helical" evidence="6">
    <location>
        <begin position="292"/>
        <end position="311"/>
    </location>
</feature>
<evidence type="ECO:0000256" key="1">
    <source>
        <dbReference type="ARBA" id="ARBA00004651"/>
    </source>
</evidence>
<evidence type="ECO:0000256" key="3">
    <source>
        <dbReference type="ARBA" id="ARBA00022692"/>
    </source>
</evidence>
<dbReference type="CDD" id="cd06173">
    <property type="entry name" value="MFS_MefA_like"/>
    <property type="match status" value="1"/>
</dbReference>
<evidence type="ECO:0000313" key="7">
    <source>
        <dbReference type="EMBL" id="AOZ95977.1"/>
    </source>
</evidence>
<feature type="transmembrane region" description="Helical" evidence="6">
    <location>
        <begin position="388"/>
        <end position="407"/>
    </location>
</feature>
<dbReference type="RefSeq" id="WP_071175699.1">
    <property type="nucleotide sequence ID" value="NZ_CP017831.1"/>
</dbReference>
<dbReference type="PANTHER" id="PTHR23513:SF6">
    <property type="entry name" value="MAJOR FACILITATOR SUPERFAMILY ASSOCIATED DOMAIN-CONTAINING PROTEIN"/>
    <property type="match status" value="1"/>
</dbReference>
<dbReference type="SUPFAM" id="SSF103473">
    <property type="entry name" value="MFS general substrate transporter"/>
    <property type="match status" value="1"/>
</dbReference>
<reference evidence="8" key="1">
    <citation type="submission" date="2016-10" db="EMBL/GenBank/DDBJ databases">
        <title>The complete genome sequence of the rumen bacterium Butyrivibrio hungatei MB2003.</title>
        <authorList>
            <person name="Palevich N."/>
            <person name="Kelly W.J."/>
            <person name="Leahy S.C."/>
            <person name="Altermann E."/>
            <person name="Rakonjac J."/>
            <person name="Attwood G.T."/>
        </authorList>
    </citation>
    <scope>NUCLEOTIDE SEQUENCE [LARGE SCALE GENOMIC DNA]</scope>
    <source>
        <strain evidence="8">MB2003</strain>
    </source>
</reference>
<keyword evidence="4 6" id="KW-1133">Transmembrane helix</keyword>
<feature type="transmembrane region" description="Helical" evidence="6">
    <location>
        <begin position="262"/>
        <end position="285"/>
    </location>
</feature>
<keyword evidence="2" id="KW-1003">Cell membrane</keyword>
<dbReference type="Pfam" id="PF07690">
    <property type="entry name" value="MFS_1"/>
    <property type="match status" value="1"/>
</dbReference>
<dbReference type="KEGG" id="bhu:bhn_I0943"/>
<evidence type="ECO:0000256" key="6">
    <source>
        <dbReference type="SAM" id="Phobius"/>
    </source>
</evidence>
<dbReference type="AlphaFoldDB" id="A0A1D9P066"/>
<feature type="transmembrane region" description="Helical" evidence="6">
    <location>
        <begin position="362"/>
        <end position="382"/>
    </location>
</feature>
<dbReference type="GO" id="GO:0005886">
    <property type="term" value="C:plasma membrane"/>
    <property type="evidence" value="ECO:0007669"/>
    <property type="project" value="UniProtKB-SubCell"/>
</dbReference>
<evidence type="ECO:0000256" key="4">
    <source>
        <dbReference type="ARBA" id="ARBA00022989"/>
    </source>
</evidence>
<evidence type="ECO:0000313" key="8">
    <source>
        <dbReference type="Proteomes" id="UP000179284"/>
    </source>
</evidence>
<keyword evidence="5 6" id="KW-0472">Membrane</keyword>
<feature type="transmembrane region" description="Helical" evidence="6">
    <location>
        <begin position="323"/>
        <end position="350"/>
    </location>
</feature>
<proteinExistence type="predicted"/>
<gene>
    <name evidence="7" type="ORF">bhn_I0943</name>
</gene>
<dbReference type="PANTHER" id="PTHR23513">
    <property type="entry name" value="INTEGRAL MEMBRANE EFFLUX PROTEIN-RELATED"/>
    <property type="match status" value="1"/>
</dbReference>
<evidence type="ECO:0000256" key="2">
    <source>
        <dbReference type="ARBA" id="ARBA00022475"/>
    </source>
</evidence>
<organism evidence="7 8">
    <name type="scientific">Butyrivibrio hungatei</name>
    <dbReference type="NCBI Taxonomy" id="185008"/>
    <lineage>
        <taxon>Bacteria</taxon>
        <taxon>Bacillati</taxon>
        <taxon>Bacillota</taxon>
        <taxon>Clostridia</taxon>
        <taxon>Lachnospirales</taxon>
        <taxon>Lachnospiraceae</taxon>
        <taxon>Butyrivibrio</taxon>
    </lineage>
</organism>
<dbReference type="InterPro" id="IPR011701">
    <property type="entry name" value="MFS"/>
</dbReference>
<dbReference type="GO" id="GO:0022857">
    <property type="term" value="F:transmembrane transporter activity"/>
    <property type="evidence" value="ECO:0007669"/>
    <property type="project" value="InterPro"/>
</dbReference>
<dbReference type="EMBL" id="CP017831">
    <property type="protein sequence ID" value="AOZ95977.1"/>
    <property type="molecule type" value="Genomic_DNA"/>
</dbReference>
<feature type="transmembrane region" description="Helical" evidence="6">
    <location>
        <begin position="176"/>
        <end position="196"/>
    </location>
</feature>
<feature type="transmembrane region" description="Helical" evidence="6">
    <location>
        <begin position="48"/>
        <end position="69"/>
    </location>
</feature>
<dbReference type="InterPro" id="IPR036259">
    <property type="entry name" value="MFS_trans_sf"/>
</dbReference>
<protein>
    <submittedName>
        <fullName evidence="7">MFS transporter</fullName>
    </submittedName>
</protein>
<dbReference type="Proteomes" id="UP000179284">
    <property type="component" value="Chromosome I"/>
</dbReference>
<evidence type="ECO:0000256" key="5">
    <source>
        <dbReference type="ARBA" id="ARBA00023136"/>
    </source>
</evidence>